<evidence type="ECO:0000256" key="4">
    <source>
        <dbReference type="PROSITE-ProRule" id="PRU00125"/>
    </source>
</evidence>
<feature type="compositionally biased region" description="Basic and acidic residues" evidence="6">
    <location>
        <begin position="404"/>
        <end position="418"/>
    </location>
</feature>
<dbReference type="CDD" id="cd00159">
    <property type="entry name" value="RhoGAP"/>
    <property type="match status" value="1"/>
</dbReference>
<keyword evidence="5" id="KW-0175">Coiled coil</keyword>
<dbReference type="PROSITE" id="PS50023">
    <property type="entry name" value="LIM_DOMAIN_2"/>
    <property type="match status" value="1"/>
</dbReference>
<organism evidence="9 10">
    <name type="scientific">Penicillium olsonii</name>
    <dbReference type="NCBI Taxonomy" id="99116"/>
    <lineage>
        <taxon>Eukaryota</taxon>
        <taxon>Fungi</taxon>
        <taxon>Dikarya</taxon>
        <taxon>Ascomycota</taxon>
        <taxon>Pezizomycotina</taxon>
        <taxon>Eurotiomycetes</taxon>
        <taxon>Eurotiomycetidae</taxon>
        <taxon>Eurotiales</taxon>
        <taxon>Aspergillaceae</taxon>
        <taxon>Penicillium</taxon>
    </lineage>
</organism>
<dbReference type="FunFam" id="2.10.110.10:FF:000121">
    <property type="entry name" value="Rho GTPase activator Rga"/>
    <property type="match status" value="1"/>
</dbReference>
<accession>A0A9W4HQU1</accession>
<feature type="domain" description="Rho-GAP" evidence="8">
    <location>
        <begin position="892"/>
        <end position="1080"/>
    </location>
</feature>
<dbReference type="GO" id="GO:0007165">
    <property type="term" value="P:signal transduction"/>
    <property type="evidence" value="ECO:0007669"/>
    <property type="project" value="InterPro"/>
</dbReference>
<dbReference type="CDD" id="cd09395">
    <property type="entry name" value="LIM2_Rga"/>
    <property type="match status" value="1"/>
</dbReference>
<keyword evidence="2 4" id="KW-0479">Metal-binding</keyword>
<dbReference type="InterPro" id="IPR050729">
    <property type="entry name" value="Rho-GAP"/>
</dbReference>
<feature type="region of interest" description="Disordered" evidence="6">
    <location>
        <begin position="155"/>
        <end position="575"/>
    </location>
</feature>
<dbReference type="InterPro" id="IPR008936">
    <property type="entry name" value="Rho_GTPase_activation_prot"/>
</dbReference>
<evidence type="ECO:0000256" key="3">
    <source>
        <dbReference type="ARBA" id="ARBA00022833"/>
    </source>
</evidence>
<dbReference type="SMART" id="SM00324">
    <property type="entry name" value="RhoGAP"/>
    <property type="match status" value="1"/>
</dbReference>
<dbReference type="SUPFAM" id="SSF48350">
    <property type="entry name" value="GTPase activation domain, GAP"/>
    <property type="match status" value="1"/>
</dbReference>
<feature type="compositionally biased region" description="Polar residues" evidence="6">
    <location>
        <begin position="197"/>
        <end position="209"/>
    </location>
</feature>
<feature type="compositionally biased region" description="Polar residues" evidence="6">
    <location>
        <begin position="221"/>
        <end position="239"/>
    </location>
</feature>
<evidence type="ECO:0000256" key="5">
    <source>
        <dbReference type="SAM" id="Coils"/>
    </source>
</evidence>
<feature type="compositionally biased region" description="Polar residues" evidence="6">
    <location>
        <begin position="334"/>
        <end position="345"/>
    </location>
</feature>
<dbReference type="PANTHER" id="PTHR23176">
    <property type="entry name" value="RHO/RAC/CDC GTPASE-ACTIVATING PROTEIN"/>
    <property type="match status" value="1"/>
</dbReference>
<dbReference type="GO" id="GO:0005938">
    <property type="term" value="C:cell cortex"/>
    <property type="evidence" value="ECO:0007669"/>
    <property type="project" value="UniProtKB-ARBA"/>
</dbReference>
<dbReference type="InterPro" id="IPR000198">
    <property type="entry name" value="RhoGAP_dom"/>
</dbReference>
<evidence type="ECO:0000256" key="6">
    <source>
        <dbReference type="SAM" id="MobiDB-lite"/>
    </source>
</evidence>
<dbReference type="FunFam" id="1.10.555.10:FF:000043">
    <property type="entry name" value="Rho GTPase activator Rga"/>
    <property type="match status" value="1"/>
</dbReference>
<feature type="compositionally biased region" description="Basic and acidic residues" evidence="6">
    <location>
        <begin position="290"/>
        <end position="306"/>
    </location>
</feature>
<dbReference type="OrthoDB" id="79452at2759"/>
<evidence type="ECO:0000259" key="8">
    <source>
        <dbReference type="PROSITE" id="PS50238"/>
    </source>
</evidence>
<feature type="compositionally biased region" description="Polar residues" evidence="6">
    <location>
        <begin position="467"/>
        <end position="483"/>
    </location>
</feature>
<name>A0A9W4HQU1_PENOL</name>
<keyword evidence="10" id="KW-1185">Reference proteome</keyword>
<dbReference type="SMART" id="SM00132">
    <property type="entry name" value="LIM"/>
    <property type="match status" value="2"/>
</dbReference>
<dbReference type="InterPro" id="IPR001781">
    <property type="entry name" value="Znf_LIM"/>
</dbReference>
<dbReference type="AlphaFoldDB" id="A0A9W4HQU1"/>
<dbReference type="Gene3D" id="2.10.110.10">
    <property type="entry name" value="Cysteine Rich Protein"/>
    <property type="match status" value="2"/>
</dbReference>
<keyword evidence="1" id="KW-0343">GTPase activation</keyword>
<evidence type="ECO:0000256" key="1">
    <source>
        <dbReference type="ARBA" id="ARBA00022468"/>
    </source>
</evidence>
<feature type="domain" description="LIM zinc-binding" evidence="7">
    <location>
        <begin position="94"/>
        <end position="153"/>
    </location>
</feature>
<dbReference type="PANTHER" id="PTHR23176:SF128">
    <property type="entry name" value="RHO GTPASE-ACTIVATING PROTEIN RGD1"/>
    <property type="match status" value="1"/>
</dbReference>
<dbReference type="GO" id="GO:0046872">
    <property type="term" value="F:metal ion binding"/>
    <property type="evidence" value="ECO:0007669"/>
    <property type="project" value="UniProtKB-KW"/>
</dbReference>
<dbReference type="Gene3D" id="1.10.555.10">
    <property type="entry name" value="Rho GTPase activation protein"/>
    <property type="match status" value="1"/>
</dbReference>
<protein>
    <recommendedName>
        <fullName evidence="11">Rho GTPase activator Rga</fullName>
    </recommendedName>
</protein>
<sequence length="1085" mass="120220">MELENQTYPESPMEQDESYPCKGCGEVGTTRMGTRMALMDTNRLWKKEKRLSLVTGNRWHIDCFRCSTCSTLLDSDAHLLLLGDGSLICSNCTYSCSSCNNKIEDLAILTGDQAFCAQCFRCRNCKRKIENLRYARTSQGIFCMECHESLMARRRKRKAGGSSGKKPAGPNVKLDKSLPSLPPHLMEEAQVADESPSEYTGTPDPNQMADTPDLEDRPESSRSNQVDTDNLILPSSTYRSSRHSMARNTDADGGELLIPLAFDPSAEGRSSRGHSQTRQEPRQDYFGQVRSEESSHPTSRDGREYLQEPPSQTSSENPSPHIAYQEKNWERNEGNSSNKPQTLDSSKFKESSTRTSSDIPPSLRETNNLSGVTSADSRPRDMVNETKRPPPLESVTSAPARPSSELRRLHDHGSRESTHSQSSGIPNLPKRGDSLEGKHHQIPRKEVGASPASSHYGDSPVLRSDTFEQPSHPTQLKTSNLDSSAPEGAGSPSLLRYHSGGDFSMDEELSRIINQDESAGPGGDSFLRRVSQSVRHGRSFSEKSVRTGKSEKNPRSPGGGSIAGTDVGSPIASSQSEEISWLRNELRKERQRVAELEAAARATADVKQVNTELSEKRSTMVVLDAQREIVLRELTVLTDHMEAEKRGGTSGPLDLGKLSNHVLRELAESIQKLKESYAPQIEGLIQKRNDLSDELEEMNIKKEKTFQEFEQLSSKNAQLAELNNQLVHQIQELYKATEGQPRPDGLGISHNKEKSRTSMEVVKPAFNDLHPSVVSTAHIHEDSEPATATVVPGPQVVSIRKGQPRKFNWKKGGQNVAKGVKGLKGAFLGSEGQEGGGSLPRSQTQDPSRQGFGFFGNQRSKTGGKMSQADSVPVLADVASSTGTSSSSLFGVDLEVRMEHEKSIIPFIVTRCIQEVELRGIDMEGIYRKSGAASVIQTIREGFERSPFDYDISDPDLDIHAVTSTLKQYFRKLPNPLITYEVYELVIDSGEVNPVSARIELLQKSLLELPPVHRDVLEFLIFHLRRVVERHAENLMTFQNVAVVFAPTIMRPESLAREMTDVQKKNDVLKFLVENCHEIFMGMQG</sequence>
<feature type="region of interest" description="Disordered" evidence="6">
    <location>
        <begin position="1"/>
        <end position="20"/>
    </location>
</feature>
<feature type="compositionally biased region" description="Basic and acidic residues" evidence="6">
    <location>
        <begin position="377"/>
        <end position="390"/>
    </location>
</feature>
<reference evidence="9" key="1">
    <citation type="submission" date="2021-07" db="EMBL/GenBank/DDBJ databases">
        <authorList>
            <person name="Branca A.L. A."/>
        </authorList>
    </citation>
    <scope>NUCLEOTIDE SEQUENCE</scope>
</reference>
<evidence type="ECO:0000256" key="2">
    <source>
        <dbReference type="ARBA" id="ARBA00022723"/>
    </source>
</evidence>
<evidence type="ECO:0000313" key="9">
    <source>
        <dbReference type="EMBL" id="CAG8091309.1"/>
    </source>
</evidence>
<feature type="coiled-coil region" evidence="5">
    <location>
        <begin position="681"/>
        <end position="732"/>
    </location>
</feature>
<feature type="region of interest" description="Disordered" evidence="6">
    <location>
        <begin position="827"/>
        <end position="848"/>
    </location>
</feature>
<dbReference type="Pfam" id="PF00412">
    <property type="entry name" value="LIM"/>
    <property type="match status" value="2"/>
</dbReference>
<dbReference type="Proteomes" id="UP001153618">
    <property type="component" value="Unassembled WGS sequence"/>
</dbReference>
<evidence type="ECO:0008006" key="11">
    <source>
        <dbReference type="Google" id="ProtNLM"/>
    </source>
</evidence>
<dbReference type="PROSITE" id="PS50238">
    <property type="entry name" value="RHOGAP"/>
    <property type="match status" value="1"/>
</dbReference>
<proteinExistence type="predicted"/>
<feature type="compositionally biased region" description="Basic and acidic residues" evidence="6">
    <location>
        <begin position="539"/>
        <end position="554"/>
    </location>
</feature>
<feature type="compositionally biased region" description="Basic and acidic residues" evidence="6">
    <location>
        <begin position="430"/>
        <end position="447"/>
    </location>
</feature>
<gene>
    <name evidence="9" type="ORF">POLS_LOCUS4398</name>
</gene>
<feature type="compositionally biased region" description="Polar residues" evidence="6">
    <location>
        <begin position="309"/>
        <end position="318"/>
    </location>
</feature>
<dbReference type="EMBL" id="CAJVOS010000022">
    <property type="protein sequence ID" value="CAG8091309.1"/>
    <property type="molecule type" value="Genomic_DNA"/>
</dbReference>
<evidence type="ECO:0000313" key="10">
    <source>
        <dbReference type="Proteomes" id="UP001153618"/>
    </source>
</evidence>
<keyword evidence="3 4" id="KW-0862">Zinc</keyword>
<feature type="compositionally biased region" description="Polar residues" evidence="6">
    <location>
        <begin position="353"/>
        <end position="376"/>
    </location>
</feature>
<comment type="caution">
    <text evidence="9">The sequence shown here is derived from an EMBL/GenBank/DDBJ whole genome shotgun (WGS) entry which is preliminary data.</text>
</comment>
<keyword evidence="4" id="KW-0440">LIM domain</keyword>
<evidence type="ECO:0000259" key="7">
    <source>
        <dbReference type="PROSITE" id="PS50023"/>
    </source>
</evidence>
<dbReference type="Pfam" id="PF00620">
    <property type="entry name" value="RhoGAP"/>
    <property type="match status" value="1"/>
</dbReference>
<dbReference type="GO" id="GO:0005096">
    <property type="term" value="F:GTPase activator activity"/>
    <property type="evidence" value="ECO:0007669"/>
    <property type="project" value="UniProtKB-KW"/>
</dbReference>